<organism evidence="3 4">
    <name type="scientific">Phialocephala subalpina</name>
    <dbReference type="NCBI Taxonomy" id="576137"/>
    <lineage>
        <taxon>Eukaryota</taxon>
        <taxon>Fungi</taxon>
        <taxon>Dikarya</taxon>
        <taxon>Ascomycota</taxon>
        <taxon>Pezizomycotina</taxon>
        <taxon>Leotiomycetes</taxon>
        <taxon>Helotiales</taxon>
        <taxon>Mollisiaceae</taxon>
        <taxon>Phialocephala</taxon>
        <taxon>Phialocephala fortinii species complex</taxon>
    </lineage>
</organism>
<feature type="region of interest" description="Disordered" evidence="1">
    <location>
        <begin position="436"/>
        <end position="475"/>
    </location>
</feature>
<dbReference type="EMBL" id="FJOG01000015">
    <property type="protein sequence ID" value="CZR60089.1"/>
    <property type="molecule type" value="Genomic_DNA"/>
</dbReference>
<feature type="region of interest" description="Disordered" evidence="1">
    <location>
        <begin position="784"/>
        <end position="816"/>
    </location>
</feature>
<name>A0A1L7X4Y8_9HELO</name>
<feature type="signal peptide" evidence="2">
    <location>
        <begin position="1"/>
        <end position="19"/>
    </location>
</feature>
<feature type="compositionally biased region" description="Polar residues" evidence="1">
    <location>
        <begin position="794"/>
        <end position="813"/>
    </location>
</feature>
<feature type="compositionally biased region" description="Polar residues" evidence="1">
    <location>
        <begin position="436"/>
        <end position="447"/>
    </location>
</feature>
<proteinExistence type="predicted"/>
<keyword evidence="2" id="KW-0732">Signal</keyword>
<dbReference type="Proteomes" id="UP000184330">
    <property type="component" value="Unassembled WGS sequence"/>
</dbReference>
<reference evidence="3 4" key="1">
    <citation type="submission" date="2016-03" db="EMBL/GenBank/DDBJ databases">
        <authorList>
            <person name="Ploux O."/>
        </authorList>
    </citation>
    <scope>NUCLEOTIDE SEQUENCE [LARGE SCALE GENOMIC DNA]</scope>
    <source>
        <strain evidence="3 4">UAMH 11012</strain>
    </source>
</reference>
<evidence type="ECO:0000256" key="2">
    <source>
        <dbReference type="SAM" id="SignalP"/>
    </source>
</evidence>
<protein>
    <submittedName>
        <fullName evidence="3">Uncharacterized protein</fullName>
    </submittedName>
</protein>
<feature type="compositionally biased region" description="Low complexity" evidence="1">
    <location>
        <begin position="77"/>
        <end position="101"/>
    </location>
</feature>
<dbReference type="AlphaFoldDB" id="A0A1L7X4Y8"/>
<gene>
    <name evidence="3" type="ORF">PAC_09984</name>
</gene>
<evidence type="ECO:0000313" key="4">
    <source>
        <dbReference type="Proteomes" id="UP000184330"/>
    </source>
</evidence>
<evidence type="ECO:0000313" key="3">
    <source>
        <dbReference type="EMBL" id="CZR60089.1"/>
    </source>
</evidence>
<keyword evidence="4" id="KW-1185">Reference proteome</keyword>
<sequence length="840" mass="86357">MLPQSLWILVISFVSSIEARSSPQLRDIRFSNVTTSNGSPSASPTSTLFSLSPSVPRSTRIAETSGTLSDIALNATSSTPSTLSSRTSIASSSSKISSETSRPLGNATLPTDIPGPCCFVIQDTVSEEWWQKTSYSSATSLVSLTSYTTYITNLPNVTSTRVETNVYLTNASFSFTFMVGQNPITNLINQAPTPTQATQVLTGAALVTAGVTMHSPQAFYVYNTVKIITADAITDREGNIFCATQSTGAHGDIFPRINENAQAYFGGPGIAGQSLIPTGTSVTTMTDTFYGTSPTPWKTTETFTESDEIDSTAYTDSAGNIVSQTSTPTGVVISLVTPFIYAPRRGKAKPSAGCEQDSDTEAYGYVPYTLIDFLANDPYYSAQYPGIESCYGGGPSIIQDDFCVNPLETISYQSAGGDLTSSTTIYVNAPSMNQDSKTAFTQPTSDLSDGASKLTLPTSDGAPLTAPPASKTTPISLYTVPPPISALQENTGETSLGAIINSFAGNTLSQGQESPITIQSATTIPLSQAPAGAVGISTNIDSTPVLIITAATTIPPPPLAQTQQPITIAALTTIPLSQAPPGAVGSTTTINNAPFLIIQPTTITPSPSLISPFATTLISGTPFVVVPPTTIPVSEAPAWVHGSTTTINGTPYLIVASRTSLQVGIPQITSGAGGFVKTTISGTVFEIIPATTIPVSLAPEGLVGSTTMINGTPYLVVGAATTLPIQQGGTTVVGGTTELIIPGPTTIPVNSLFPVSGITTVISGITMVEVTGPTTVLEMSSTSLSTSSPAVTSGGSQTSKNLAASPSAITSKSGAAPPAEQGLLWSVMGVMAAGVLIAGV</sequence>
<dbReference type="OrthoDB" id="3561917at2759"/>
<accession>A0A1L7X4Y8</accession>
<feature type="region of interest" description="Disordered" evidence="1">
    <location>
        <begin position="77"/>
        <end position="109"/>
    </location>
</feature>
<feature type="chain" id="PRO_5009875229" evidence="2">
    <location>
        <begin position="20"/>
        <end position="840"/>
    </location>
</feature>
<feature type="compositionally biased region" description="Low complexity" evidence="1">
    <location>
        <begin position="784"/>
        <end position="793"/>
    </location>
</feature>
<evidence type="ECO:0000256" key="1">
    <source>
        <dbReference type="SAM" id="MobiDB-lite"/>
    </source>
</evidence>